<dbReference type="SMART" id="SM00353">
    <property type="entry name" value="HLH"/>
    <property type="match status" value="1"/>
</dbReference>
<keyword evidence="5" id="KW-0804">Transcription</keyword>
<dbReference type="SUPFAM" id="SSF47459">
    <property type="entry name" value="HLH, helix-loop-helix DNA-binding domain"/>
    <property type="match status" value="1"/>
</dbReference>
<dbReference type="FunFam" id="4.10.280.10:FF:000021">
    <property type="entry name" value="Transcription factor bHLH130 family"/>
    <property type="match status" value="1"/>
</dbReference>
<protein>
    <submittedName>
        <fullName evidence="9">Transcription factor bHLH128-like</fullName>
    </submittedName>
</protein>
<organism evidence="8 9">
    <name type="scientific">Phoenix dactylifera</name>
    <name type="common">Date palm</name>
    <dbReference type="NCBI Taxonomy" id="42345"/>
    <lineage>
        <taxon>Eukaryota</taxon>
        <taxon>Viridiplantae</taxon>
        <taxon>Streptophyta</taxon>
        <taxon>Embryophyta</taxon>
        <taxon>Tracheophyta</taxon>
        <taxon>Spermatophyta</taxon>
        <taxon>Magnoliopsida</taxon>
        <taxon>Liliopsida</taxon>
        <taxon>Arecaceae</taxon>
        <taxon>Coryphoideae</taxon>
        <taxon>Phoeniceae</taxon>
        <taxon>Phoenix</taxon>
    </lineage>
</organism>
<evidence type="ECO:0000313" key="9">
    <source>
        <dbReference type="RefSeq" id="XP_008776591.2"/>
    </source>
</evidence>
<evidence type="ECO:0000313" key="8">
    <source>
        <dbReference type="Proteomes" id="UP000228380"/>
    </source>
</evidence>
<dbReference type="InterPro" id="IPR036638">
    <property type="entry name" value="HLH_DNA-bd_sf"/>
</dbReference>
<dbReference type="InterPro" id="IPR045843">
    <property type="entry name" value="IND-like"/>
</dbReference>
<keyword evidence="3" id="KW-0805">Transcription regulation</keyword>
<evidence type="ECO:0000256" key="1">
    <source>
        <dbReference type="ARBA" id="ARBA00004123"/>
    </source>
</evidence>
<dbReference type="GO" id="GO:0000981">
    <property type="term" value="F:DNA-binding transcription factor activity, RNA polymerase II-specific"/>
    <property type="evidence" value="ECO:0007669"/>
    <property type="project" value="TreeGrafter"/>
</dbReference>
<dbReference type="Proteomes" id="UP000228380">
    <property type="component" value="Chromosome 9"/>
</dbReference>
<dbReference type="RefSeq" id="XP_008776591.2">
    <property type="nucleotide sequence ID" value="XM_008778369.4"/>
</dbReference>
<dbReference type="Gene3D" id="4.10.280.10">
    <property type="entry name" value="Helix-loop-helix DNA-binding domain"/>
    <property type="match status" value="1"/>
</dbReference>
<dbReference type="Pfam" id="PF00010">
    <property type="entry name" value="HLH"/>
    <property type="match status" value="1"/>
</dbReference>
<dbReference type="PANTHER" id="PTHR16223:SF177">
    <property type="entry name" value="TRANSCRIPTION FACTOR BHLH129"/>
    <property type="match status" value="1"/>
</dbReference>
<dbReference type="PANTHER" id="PTHR16223">
    <property type="entry name" value="TRANSCRIPTION FACTOR BHLH83-RELATED"/>
    <property type="match status" value="1"/>
</dbReference>
<feature type="domain" description="BHLH" evidence="7">
    <location>
        <begin position="274"/>
        <end position="324"/>
    </location>
</feature>
<gene>
    <name evidence="9" type="primary">LOC103696680</name>
</gene>
<sequence>MNQSPSSSNRPGLMEPPVLARYGSAPGSLMAGIAESVIGGGGGGEFSAVGSESMMSRFFSGDSSCLTAESSCRTTASPRKESGLQRSYGFGELNVAADLKTAAGGSQLVRHSSSPAGFLAHLTVDPGISATTGHINYSHTTTDGVHVLENRRLTSQWSFSRQDSLSQISEMSIPDIGESITAGNSSDEAAGHVSQSYISNNFPVGTWDDTNSIVFSAPPSKRAKDNNGDIITSLSNIDSQFSLPSTSLDMSTIEKYLQMQEDSVPCKVRAKRGCATHPRSIAERDRRTRISRRLRKLQDFVPNIDKQTSTSDMLDLAVQYIKELQSQIEKLNQEQANCVCGRKQEKV</sequence>
<evidence type="ECO:0000259" key="7">
    <source>
        <dbReference type="PROSITE" id="PS50888"/>
    </source>
</evidence>
<dbReference type="OrthoDB" id="2019494at2759"/>
<comment type="similarity">
    <text evidence="2">Belongs to the bHLH protein family.</text>
</comment>
<comment type="subcellular location">
    <subcellularLocation>
        <location evidence="1">Nucleus</location>
    </subcellularLocation>
</comment>
<accession>A0A8B7BGZ2</accession>
<dbReference type="GeneID" id="103696680"/>
<evidence type="ECO:0000256" key="5">
    <source>
        <dbReference type="ARBA" id="ARBA00023163"/>
    </source>
</evidence>
<evidence type="ECO:0000256" key="4">
    <source>
        <dbReference type="ARBA" id="ARBA00023125"/>
    </source>
</evidence>
<keyword evidence="4" id="KW-0238">DNA-binding</keyword>
<dbReference type="GO" id="GO:0046983">
    <property type="term" value="F:protein dimerization activity"/>
    <property type="evidence" value="ECO:0007669"/>
    <property type="project" value="InterPro"/>
</dbReference>
<reference evidence="9" key="2">
    <citation type="submission" date="2025-08" db="UniProtKB">
        <authorList>
            <consortium name="RefSeq"/>
        </authorList>
    </citation>
    <scope>IDENTIFICATION</scope>
    <source>
        <tissue evidence="9">Young leaves</tissue>
    </source>
</reference>
<keyword evidence="6" id="KW-0539">Nucleus</keyword>
<name>A0A8B7BGZ2_PHODC</name>
<dbReference type="GO" id="GO:0000978">
    <property type="term" value="F:RNA polymerase II cis-regulatory region sequence-specific DNA binding"/>
    <property type="evidence" value="ECO:0007669"/>
    <property type="project" value="TreeGrafter"/>
</dbReference>
<dbReference type="GO" id="GO:0005634">
    <property type="term" value="C:nucleus"/>
    <property type="evidence" value="ECO:0007669"/>
    <property type="project" value="UniProtKB-SubCell"/>
</dbReference>
<reference evidence="8" key="1">
    <citation type="journal article" date="2019" name="Nat. Commun.">
        <title>Genome-wide association mapping of date palm fruit traits.</title>
        <authorList>
            <person name="Hazzouri K.M."/>
            <person name="Gros-Balthazard M."/>
            <person name="Flowers J.M."/>
            <person name="Copetti D."/>
            <person name="Lemansour A."/>
            <person name="Lebrun M."/>
            <person name="Masmoudi K."/>
            <person name="Ferrand S."/>
            <person name="Dhar M.I."/>
            <person name="Fresquez Z.A."/>
            <person name="Rosas U."/>
            <person name="Zhang J."/>
            <person name="Talag J."/>
            <person name="Lee S."/>
            <person name="Kudrna D."/>
            <person name="Powell R.F."/>
            <person name="Leitch I.J."/>
            <person name="Krueger R.R."/>
            <person name="Wing R.A."/>
            <person name="Amiri K.M.A."/>
            <person name="Purugganan M.D."/>
        </authorList>
    </citation>
    <scope>NUCLEOTIDE SEQUENCE [LARGE SCALE GENOMIC DNA]</scope>
    <source>
        <strain evidence="8">cv. Khalas</strain>
    </source>
</reference>
<dbReference type="InterPro" id="IPR011598">
    <property type="entry name" value="bHLH_dom"/>
</dbReference>
<dbReference type="PROSITE" id="PS50888">
    <property type="entry name" value="BHLH"/>
    <property type="match status" value="1"/>
</dbReference>
<evidence type="ECO:0000256" key="2">
    <source>
        <dbReference type="ARBA" id="ARBA00005510"/>
    </source>
</evidence>
<evidence type="ECO:0000256" key="6">
    <source>
        <dbReference type="ARBA" id="ARBA00023242"/>
    </source>
</evidence>
<evidence type="ECO:0000256" key="3">
    <source>
        <dbReference type="ARBA" id="ARBA00023015"/>
    </source>
</evidence>
<proteinExistence type="inferred from homology"/>
<dbReference type="KEGG" id="pda:103696680"/>
<keyword evidence="8" id="KW-1185">Reference proteome</keyword>
<dbReference type="AlphaFoldDB" id="A0A8B7BGZ2"/>